<keyword evidence="2" id="KW-1185">Reference proteome</keyword>
<reference evidence="1" key="1">
    <citation type="submission" date="2023-07" db="EMBL/GenBank/DDBJ databases">
        <title>The genome sequence of Rhodocytophaga aerolata KACC 12507.</title>
        <authorList>
            <person name="Zhang X."/>
        </authorList>
    </citation>
    <scope>NUCLEOTIDE SEQUENCE</scope>
    <source>
        <strain evidence="1">KACC 12507</strain>
    </source>
</reference>
<evidence type="ECO:0008006" key="3">
    <source>
        <dbReference type="Google" id="ProtNLM"/>
    </source>
</evidence>
<sequence length="125" mass="13893">MKQLSFLFLAVIVSCSEKQLYESSIPASGSAAYEQLPAEMVTYDAFVGEYQMQGADFDKVLITQENGKLYVQATGERKVEMYLQGENSFNVPAFHALITFKALADSSFSDIRILLNGTEFIGKKL</sequence>
<gene>
    <name evidence="1" type="ORF">Q0590_13110</name>
</gene>
<evidence type="ECO:0000313" key="2">
    <source>
        <dbReference type="Proteomes" id="UP001168528"/>
    </source>
</evidence>
<organism evidence="1 2">
    <name type="scientific">Rhodocytophaga aerolata</name>
    <dbReference type="NCBI Taxonomy" id="455078"/>
    <lineage>
        <taxon>Bacteria</taxon>
        <taxon>Pseudomonadati</taxon>
        <taxon>Bacteroidota</taxon>
        <taxon>Cytophagia</taxon>
        <taxon>Cytophagales</taxon>
        <taxon>Rhodocytophagaceae</taxon>
        <taxon>Rhodocytophaga</taxon>
    </lineage>
</organism>
<accession>A0ABT8R546</accession>
<comment type="caution">
    <text evidence="1">The sequence shown here is derived from an EMBL/GenBank/DDBJ whole genome shotgun (WGS) entry which is preliminary data.</text>
</comment>
<dbReference type="PROSITE" id="PS51257">
    <property type="entry name" value="PROKAR_LIPOPROTEIN"/>
    <property type="match status" value="1"/>
</dbReference>
<proteinExistence type="predicted"/>
<evidence type="ECO:0000313" key="1">
    <source>
        <dbReference type="EMBL" id="MDO1447202.1"/>
    </source>
</evidence>
<protein>
    <recommendedName>
        <fullName evidence="3">DUF3471 domain-containing protein</fullName>
    </recommendedName>
</protein>
<dbReference type="EMBL" id="JAUKPO010000006">
    <property type="protein sequence ID" value="MDO1447202.1"/>
    <property type="molecule type" value="Genomic_DNA"/>
</dbReference>
<dbReference type="RefSeq" id="WP_302038003.1">
    <property type="nucleotide sequence ID" value="NZ_JAUKPO010000006.1"/>
</dbReference>
<name>A0ABT8R546_9BACT</name>
<dbReference type="Proteomes" id="UP001168528">
    <property type="component" value="Unassembled WGS sequence"/>
</dbReference>